<dbReference type="PANTHER" id="PTHR48047">
    <property type="entry name" value="GLYCOSYLTRANSFERASE"/>
    <property type="match status" value="1"/>
</dbReference>
<reference evidence="4 5" key="1">
    <citation type="journal article" date="2024" name="Plant J.">
        <title>Genome sequences and population genomics reveal climatic adaptation and genomic divergence between two closely related sweetgum species.</title>
        <authorList>
            <person name="Xu W.Q."/>
            <person name="Ren C.Q."/>
            <person name="Zhang X.Y."/>
            <person name="Comes H.P."/>
            <person name="Liu X.H."/>
            <person name="Li Y.G."/>
            <person name="Kettle C.J."/>
            <person name="Jalonen R."/>
            <person name="Gaisberger H."/>
            <person name="Ma Y.Z."/>
            <person name="Qiu Y.X."/>
        </authorList>
    </citation>
    <scope>NUCLEOTIDE SEQUENCE [LARGE SCALE GENOMIC DNA]</scope>
    <source>
        <strain evidence="4">Hangzhou</strain>
    </source>
</reference>
<keyword evidence="5" id="KW-1185">Reference proteome</keyword>
<accession>A0AAP0NHS4</accession>
<evidence type="ECO:0000313" key="4">
    <source>
        <dbReference type="EMBL" id="KAK9271249.1"/>
    </source>
</evidence>
<evidence type="ECO:0000256" key="3">
    <source>
        <dbReference type="ARBA" id="ARBA00022679"/>
    </source>
</evidence>
<dbReference type="Gene3D" id="3.40.50.2000">
    <property type="entry name" value="Glycogen Phosphorylase B"/>
    <property type="match status" value="2"/>
</dbReference>
<dbReference type="GO" id="GO:0035251">
    <property type="term" value="F:UDP-glucosyltransferase activity"/>
    <property type="evidence" value="ECO:0007669"/>
    <property type="project" value="TreeGrafter"/>
</dbReference>
<sequence>MGSRDEQLHVIFLPYMTPGHMMPLVDMARLFAAHGVKVTIITTPMNAARFKSAVDRDSLHPTPELTIKLFHAIGLLQPKIEHLLRERRPDCIASDVLFPWTVDIAAELGIPRLAFSGSGFFNHCLSHRIGCYEPHKNIESETETFVVPCLPDPIKLTRSQLPDIVKTRTEFSELFEKLKEAERKSFGMLMNSFYELEPAYVDCWRKEIGTRAWLLGPVSLFNRDPDDKAERGDKASVNEHSCLSWLNSKKPNSVLYICFGSLTRFSEAQLTEIASALEDSGCFFIWVVGKVLKTTKDDEKDGPQESIVLEGFEERMEKSGKGLIVRGWAPQVLKIGAAVGNEIWKVWAMQETELISRDKIRKAVNVVMNEGHEGEEMRKKTRQLGELANKAVEEGGSSYNDLKALIEEIRSYGRS</sequence>
<dbReference type="AlphaFoldDB" id="A0AAP0NHS4"/>
<dbReference type="Proteomes" id="UP001415857">
    <property type="component" value="Unassembled WGS sequence"/>
</dbReference>
<evidence type="ECO:0000256" key="1">
    <source>
        <dbReference type="ARBA" id="ARBA00009995"/>
    </source>
</evidence>
<name>A0AAP0NHS4_LIQFO</name>
<comment type="similarity">
    <text evidence="1">Belongs to the UDP-glycosyltransferase family.</text>
</comment>
<dbReference type="InterPro" id="IPR002213">
    <property type="entry name" value="UDP_glucos_trans"/>
</dbReference>
<organism evidence="4 5">
    <name type="scientific">Liquidambar formosana</name>
    <name type="common">Formosan gum</name>
    <dbReference type="NCBI Taxonomy" id="63359"/>
    <lineage>
        <taxon>Eukaryota</taxon>
        <taxon>Viridiplantae</taxon>
        <taxon>Streptophyta</taxon>
        <taxon>Embryophyta</taxon>
        <taxon>Tracheophyta</taxon>
        <taxon>Spermatophyta</taxon>
        <taxon>Magnoliopsida</taxon>
        <taxon>eudicotyledons</taxon>
        <taxon>Gunneridae</taxon>
        <taxon>Pentapetalae</taxon>
        <taxon>Saxifragales</taxon>
        <taxon>Altingiaceae</taxon>
        <taxon>Liquidambar</taxon>
    </lineage>
</organism>
<keyword evidence="3" id="KW-0808">Transferase</keyword>
<dbReference type="SUPFAM" id="SSF53756">
    <property type="entry name" value="UDP-Glycosyltransferase/glycogen phosphorylase"/>
    <property type="match status" value="1"/>
</dbReference>
<evidence type="ECO:0000313" key="5">
    <source>
        <dbReference type="Proteomes" id="UP001415857"/>
    </source>
</evidence>
<protein>
    <submittedName>
        <fullName evidence="4">Uncharacterized protein</fullName>
    </submittedName>
</protein>
<dbReference type="CDD" id="cd03784">
    <property type="entry name" value="GT1_Gtf-like"/>
    <property type="match status" value="1"/>
</dbReference>
<comment type="caution">
    <text evidence="4">The sequence shown here is derived from an EMBL/GenBank/DDBJ whole genome shotgun (WGS) entry which is preliminary data.</text>
</comment>
<proteinExistence type="inferred from homology"/>
<evidence type="ECO:0000256" key="2">
    <source>
        <dbReference type="ARBA" id="ARBA00022676"/>
    </source>
</evidence>
<gene>
    <name evidence="4" type="ORF">L1049_026839</name>
</gene>
<keyword evidence="2" id="KW-0328">Glycosyltransferase</keyword>
<dbReference type="PANTHER" id="PTHR48047:SF45">
    <property type="entry name" value="SCOPOLETIN GLUCOSYLTRANSFERASE-LIKE"/>
    <property type="match status" value="1"/>
</dbReference>
<dbReference type="EMBL" id="JBBPBK010000014">
    <property type="protein sequence ID" value="KAK9271249.1"/>
    <property type="molecule type" value="Genomic_DNA"/>
</dbReference>